<dbReference type="GO" id="GO:0005524">
    <property type="term" value="F:ATP binding"/>
    <property type="evidence" value="ECO:0007669"/>
    <property type="project" value="UniProtKB-KW"/>
</dbReference>
<dbReference type="InterPro" id="IPR007696">
    <property type="entry name" value="DNA_mismatch_repair_MutS_core"/>
</dbReference>
<dbReference type="Gene3D" id="3.40.1170.10">
    <property type="entry name" value="DNA repair protein MutS, domain I"/>
    <property type="match status" value="1"/>
</dbReference>
<dbReference type="InterPro" id="IPR007695">
    <property type="entry name" value="DNA_mismatch_repair_MutS-lik_N"/>
</dbReference>
<organism evidence="7 8">
    <name type="scientific">Chondrus crispus</name>
    <name type="common">Carrageen Irish moss</name>
    <name type="synonym">Polymorpha crispa</name>
    <dbReference type="NCBI Taxonomy" id="2769"/>
    <lineage>
        <taxon>Eukaryota</taxon>
        <taxon>Rhodophyta</taxon>
        <taxon>Florideophyceae</taxon>
        <taxon>Rhodymeniophycidae</taxon>
        <taxon>Gigartinales</taxon>
        <taxon>Gigartinaceae</taxon>
        <taxon>Chondrus</taxon>
    </lineage>
</organism>
<evidence type="ECO:0000256" key="4">
    <source>
        <dbReference type="ARBA" id="ARBA00022840"/>
    </source>
</evidence>
<evidence type="ECO:0000259" key="6">
    <source>
        <dbReference type="PROSITE" id="PS00486"/>
    </source>
</evidence>
<reference evidence="8" key="1">
    <citation type="journal article" date="2013" name="Proc. Natl. Acad. Sci. U.S.A.">
        <title>Genome structure and metabolic features in the red seaweed Chondrus crispus shed light on evolution of the Archaeplastida.</title>
        <authorList>
            <person name="Collen J."/>
            <person name="Porcel B."/>
            <person name="Carre W."/>
            <person name="Ball S.G."/>
            <person name="Chaparro C."/>
            <person name="Tonon T."/>
            <person name="Barbeyron T."/>
            <person name="Michel G."/>
            <person name="Noel B."/>
            <person name="Valentin K."/>
            <person name="Elias M."/>
            <person name="Artiguenave F."/>
            <person name="Arun A."/>
            <person name="Aury J.M."/>
            <person name="Barbosa-Neto J.F."/>
            <person name="Bothwell J.H."/>
            <person name="Bouget F.Y."/>
            <person name="Brillet L."/>
            <person name="Cabello-Hurtado F."/>
            <person name="Capella-Gutierrez S."/>
            <person name="Charrier B."/>
            <person name="Cladiere L."/>
            <person name="Cock J.M."/>
            <person name="Coelho S.M."/>
            <person name="Colleoni C."/>
            <person name="Czjzek M."/>
            <person name="Da Silva C."/>
            <person name="Delage L."/>
            <person name="Denoeud F."/>
            <person name="Deschamps P."/>
            <person name="Dittami S.M."/>
            <person name="Gabaldon T."/>
            <person name="Gachon C.M."/>
            <person name="Groisillier A."/>
            <person name="Herve C."/>
            <person name="Jabbari K."/>
            <person name="Katinka M."/>
            <person name="Kloareg B."/>
            <person name="Kowalczyk N."/>
            <person name="Labadie K."/>
            <person name="Leblanc C."/>
            <person name="Lopez P.J."/>
            <person name="McLachlan D.H."/>
            <person name="Meslet-Cladiere L."/>
            <person name="Moustafa A."/>
            <person name="Nehr Z."/>
            <person name="Nyvall Collen P."/>
            <person name="Panaud O."/>
            <person name="Partensky F."/>
            <person name="Poulain J."/>
            <person name="Rensing S.A."/>
            <person name="Rousvoal S."/>
            <person name="Samson G."/>
            <person name="Symeonidi A."/>
            <person name="Weissenbach J."/>
            <person name="Zambounis A."/>
            <person name="Wincker P."/>
            <person name="Boyen C."/>
        </authorList>
    </citation>
    <scope>NUCLEOTIDE SEQUENCE [LARGE SCALE GENOMIC DNA]</scope>
    <source>
        <strain evidence="8">cv. Stackhouse</strain>
    </source>
</reference>
<dbReference type="Pfam" id="PF01624">
    <property type="entry name" value="MutS_I"/>
    <property type="match status" value="1"/>
</dbReference>
<dbReference type="InterPro" id="IPR045076">
    <property type="entry name" value="MutS"/>
</dbReference>
<dbReference type="PANTHER" id="PTHR11361">
    <property type="entry name" value="DNA MISMATCH REPAIR PROTEIN MUTS FAMILY MEMBER"/>
    <property type="match status" value="1"/>
</dbReference>
<dbReference type="Gramene" id="CDF39965">
    <property type="protein sequence ID" value="CDF39965"/>
    <property type="gene ID" value="CHC_T00006922001"/>
</dbReference>
<keyword evidence="8" id="KW-1185">Reference proteome</keyword>
<evidence type="ECO:0000313" key="8">
    <source>
        <dbReference type="Proteomes" id="UP000012073"/>
    </source>
</evidence>
<dbReference type="Proteomes" id="UP000012073">
    <property type="component" value="Unassembled WGS sequence"/>
</dbReference>
<comment type="similarity">
    <text evidence="1">Belongs to the DNA mismatch repair MutS family.</text>
</comment>
<dbReference type="Gene3D" id="1.10.1420.10">
    <property type="match status" value="2"/>
</dbReference>
<dbReference type="PIRSF" id="PIRSF037677">
    <property type="entry name" value="DNA_mis_repair_Msh6"/>
    <property type="match status" value="1"/>
</dbReference>
<dbReference type="GO" id="GO:0030983">
    <property type="term" value="F:mismatched DNA binding"/>
    <property type="evidence" value="ECO:0007669"/>
    <property type="project" value="InterPro"/>
</dbReference>
<dbReference type="SUPFAM" id="SSF48334">
    <property type="entry name" value="DNA repair protein MutS, domain III"/>
    <property type="match status" value="1"/>
</dbReference>
<dbReference type="InterPro" id="IPR016151">
    <property type="entry name" value="DNA_mismatch_repair_MutS_N"/>
</dbReference>
<dbReference type="SUPFAM" id="SSF53150">
    <property type="entry name" value="DNA repair protein MutS, domain II"/>
    <property type="match status" value="1"/>
</dbReference>
<dbReference type="SUPFAM" id="SSF55271">
    <property type="entry name" value="DNA repair protein MutS, domain I"/>
    <property type="match status" value="1"/>
</dbReference>
<dbReference type="GeneID" id="17317985"/>
<dbReference type="GO" id="GO:0032301">
    <property type="term" value="C:MutSalpha complex"/>
    <property type="evidence" value="ECO:0007669"/>
    <property type="project" value="TreeGrafter"/>
</dbReference>
<dbReference type="AlphaFoldDB" id="R7QRI0"/>
<gene>
    <name evidence="7" type="ORF">CHC_T00006922001</name>
</gene>
<dbReference type="Gene3D" id="3.40.50.300">
    <property type="entry name" value="P-loop containing nucleotide triphosphate hydrolases"/>
    <property type="match status" value="1"/>
</dbReference>
<dbReference type="SMART" id="SM00534">
    <property type="entry name" value="MUTSac"/>
    <property type="match status" value="1"/>
</dbReference>
<dbReference type="Gene3D" id="3.30.420.110">
    <property type="entry name" value="MutS, connector domain"/>
    <property type="match status" value="1"/>
</dbReference>
<keyword evidence="4" id="KW-0067">ATP-binding</keyword>
<dbReference type="EMBL" id="HG002094">
    <property type="protein sequence ID" value="CDF39965.1"/>
    <property type="molecule type" value="Genomic_DNA"/>
</dbReference>
<dbReference type="InterPro" id="IPR036678">
    <property type="entry name" value="MutS_con_dom_sf"/>
</dbReference>
<dbReference type="RefSeq" id="XP_005710259.1">
    <property type="nucleotide sequence ID" value="XM_005710202.1"/>
</dbReference>
<dbReference type="InterPro" id="IPR027417">
    <property type="entry name" value="P-loop_NTPase"/>
</dbReference>
<dbReference type="SUPFAM" id="SSF52540">
    <property type="entry name" value="P-loop containing nucleoside triphosphate hydrolases"/>
    <property type="match status" value="1"/>
</dbReference>
<keyword evidence="5" id="KW-0238">DNA-binding</keyword>
<feature type="domain" description="DNA mismatch repair proteins mutS family" evidence="6">
    <location>
        <begin position="812"/>
        <end position="828"/>
    </location>
</feature>
<dbReference type="SMART" id="SM00533">
    <property type="entry name" value="MUTSd"/>
    <property type="match status" value="1"/>
</dbReference>
<dbReference type="InterPro" id="IPR017261">
    <property type="entry name" value="DNA_mismatch_repair_MutS/MSH"/>
</dbReference>
<sequence>MSKPRRDARRKLGALDSQGRVIGKDENNWCERNSWTVDIRDSQKRKPNHPNYDKTTLFVPPEMLREKTKGSKKGPLTPFQRQFWAIKSANYDVIIFFKKGKFYELYDVDADIGHQELGLNFTRGGRVDMRCCGVPEQSFDKHCARLIDLGYKVGRVEQTETANAAEKRKNSGAGNQSTVCHRSLVRILTKATVTDEGLLRDHRARYVLSILEELNDSTPSRKIGVCYVDVASGNISIGEFMDDFRLAQTERLVTFLRPHEIITNLSAASQRLAGILKWAANSNEAEIIETSTRRGFSSMTSSWLSTYFTSQKSQCELKRVRKHLDDHALCKEVFGAMASHLKSLIIDKETLSLGNYHLFSTTFSPNGDSKYLRIDAPTMQNLEILSSCNDGSERGTLLSFVDRARTPAGRRLLRKWIAEPLVSSTDINDRLDAIGDIHILEDSSEEAALMEVLKHLKTKKDLERALPKGFVAVLRGLQDCLEAVDTLREVMDKLSPKSKRLRWLYSPGCGVSKGARDKLNYFLGEAFDLRAAEVAGEILPNRGAVPLYDECRDVLKSAESELSSQLIKWRQKLGDNSIKFYHRGKEPFQLEVKLTTLKGKTPNEFEVVSEAKAVKRFYTSEIRRLIRKHIEASEAHEIASASVVRDMIGQFDAEYDIWAAITRVSAELDALIGLAATSRGQGNGPMCRPTILPKCHLQAEFHAVGLRHPTLAAQSDSFVPNDVYLGGEQKPDVMVLTGPNAGGKSTLARQIAIGAILAQMGCYVPAESLRIRPFEEIFVRMGASDDLARGRSTFMVEMEEVGHILNNATSRSLIIADEVGRGTSTHDGYAVAYASLKHIVNMNKSLTVFSTHYSHLGENIVSLAALYEMAAVINEKTKEITFLYKLRNGSSGDSRGIYCARVAGISEAIASNAERASMLFYHSLASRLTSTNFQKISKALEGDDKKATEVLQS</sequence>
<dbReference type="PhylomeDB" id="R7QRI0"/>
<accession>R7QRI0</accession>
<evidence type="ECO:0000256" key="5">
    <source>
        <dbReference type="ARBA" id="ARBA00023125"/>
    </source>
</evidence>
<dbReference type="NCBIfam" id="NF003810">
    <property type="entry name" value="PRK05399.1"/>
    <property type="match status" value="1"/>
</dbReference>
<protein>
    <recommendedName>
        <fullName evidence="6">DNA mismatch repair proteins mutS family domain-containing protein</fullName>
    </recommendedName>
</protein>
<dbReference type="GO" id="GO:0140664">
    <property type="term" value="F:ATP-dependent DNA damage sensor activity"/>
    <property type="evidence" value="ECO:0007669"/>
    <property type="project" value="InterPro"/>
</dbReference>
<dbReference type="KEGG" id="ccp:CHC_T00006922001"/>
<dbReference type="Pfam" id="PF05192">
    <property type="entry name" value="MutS_III"/>
    <property type="match status" value="1"/>
</dbReference>
<dbReference type="InterPro" id="IPR000432">
    <property type="entry name" value="DNA_mismatch_repair_MutS_C"/>
</dbReference>
<evidence type="ECO:0000256" key="2">
    <source>
        <dbReference type="ARBA" id="ARBA00022741"/>
    </source>
</evidence>
<dbReference type="FunFam" id="1.10.1420.10:FF:000005">
    <property type="entry name" value="DNA mismatch repair protein"/>
    <property type="match status" value="1"/>
</dbReference>
<proteinExistence type="inferred from homology"/>
<keyword evidence="3" id="KW-0227">DNA damage</keyword>
<dbReference type="InterPro" id="IPR036187">
    <property type="entry name" value="DNA_mismatch_repair_MutS_sf"/>
</dbReference>
<name>R7QRI0_CHOCR</name>
<dbReference type="OMA" id="TPMMAQY"/>
<dbReference type="PANTHER" id="PTHR11361:SF148">
    <property type="entry name" value="DNA MISMATCH REPAIR PROTEIN MSH6"/>
    <property type="match status" value="1"/>
</dbReference>
<dbReference type="GO" id="GO:0006298">
    <property type="term" value="P:mismatch repair"/>
    <property type="evidence" value="ECO:0007669"/>
    <property type="project" value="InterPro"/>
</dbReference>
<keyword evidence="2" id="KW-0547">Nucleotide-binding</keyword>
<dbReference type="Pfam" id="PF05190">
    <property type="entry name" value="MutS_IV"/>
    <property type="match status" value="1"/>
</dbReference>
<evidence type="ECO:0000256" key="1">
    <source>
        <dbReference type="ARBA" id="ARBA00006271"/>
    </source>
</evidence>
<evidence type="ECO:0000313" key="7">
    <source>
        <dbReference type="EMBL" id="CDF39965.1"/>
    </source>
</evidence>
<dbReference type="OrthoDB" id="10252754at2759"/>
<dbReference type="Pfam" id="PF00488">
    <property type="entry name" value="MutS_V"/>
    <property type="match status" value="1"/>
</dbReference>
<dbReference type="InterPro" id="IPR007861">
    <property type="entry name" value="DNA_mismatch_repair_MutS_clamp"/>
</dbReference>
<dbReference type="STRING" id="2769.R7QRI0"/>
<evidence type="ECO:0000256" key="3">
    <source>
        <dbReference type="ARBA" id="ARBA00022763"/>
    </source>
</evidence>
<dbReference type="PROSITE" id="PS00486">
    <property type="entry name" value="DNA_MISMATCH_REPAIR_2"/>
    <property type="match status" value="1"/>
</dbReference>